<evidence type="ECO:0000256" key="4">
    <source>
        <dbReference type="ARBA" id="ARBA00022692"/>
    </source>
</evidence>
<dbReference type="InterPro" id="IPR037066">
    <property type="entry name" value="Plug_dom_sf"/>
</dbReference>
<gene>
    <name evidence="14" type="ORF">LX69_00258</name>
</gene>
<dbReference type="SUPFAM" id="SSF49464">
    <property type="entry name" value="Carboxypeptidase regulatory domain-like"/>
    <property type="match status" value="1"/>
</dbReference>
<proteinExistence type="inferred from homology"/>
<comment type="subcellular location">
    <subcellularLocation>
        <location evidence="1 10">Cell outer membrane</location>
        <topology evidence="1 10">Multi-pass membrane protein</topology>
    </subcellularLocation>
</comment>
<dbReference type="InterPro" id="IPR036942">
    <property type="entry name" value="Beta-barrel_TonB_sf"/>
</dbReference>
<dbReference type="GO" id="GO:0015344">
    <property type="term" value="F:siderophore uptake transmembrane transporter activity"/>
    <property type="evidence" value="ECO:0007669"/>
    <property type="project" value="TreeGrafter"/>
</dbReference>
<accession>A0A2W7NIJ0</accession>
<evidence type="ECO:0000313" key="14">
    <source>
        <dbReference type="EMBL" id="PZX20261.1"/>
    </source>
</evidence>
<keyword evidence="8 14" id="KW-0675">Receptor</keyword>
<dbReference type="InterPro" id="IPR012910">
    <property type="entry name" value="Plug_dom"/>
</dbReference>
<organism evidence="14 15">
    <name type="scientific">Breznakibacter xylanolyticus</name>
    <dbReference type="NCBI Taxonomy" id="990"/>
    <lineage>
        <taxon>Bacteria</taxon>
        <taxon>Pseudomonadati</taxon>
        <taxon>Bacteroidota</taxon>
        <taxon>Bacteroidia</taxon>
        <taxon>Marinilabiliales</taxon>
        <taxon>Marinilabiliaceae</taxon>
        <taxon>Breznakibacter</taxon>
    </lineage>
</organism>
<evidence type="ECO:0000256" key="9">
    <source>
        <dbReference type="ARBA" id="ARBA00023237"/>
    </source>
</evidence>
<dbReference type="InterPro" id="IPR008969">
    <property type="entry name" value="CarboxyPept-like_regulatory"/>
</dbReference>
<dbReference type="Gene3D" id="2.170.130.10">
    <property type="entry name" value="TonB-dependent receptor, plug domain"/>
    <property type="match status" value="1"/>
</dbReference>
<dbReference type="Pfam" id="PF00593">
    <property type="entry name" value="TonB_dep_Rec_b-barrel"/>
    <property type="match status" value="1"/>
</dbReference>
<dbReference type="AlphaFoldDB" id="A0A2W7NIJ0"/>
<dbReference type="PANTHER" id="PTHR30069:SF29">
    <property type="entry name" value="HEMOGLOBIN AND HEMOGLOBIN-HAPTOGLOBIN-BINDING PROTEIN 1-RELATED"/>
    <property type="match status" value="1"/>
</dbReference>
<dbReference type="GO" id="GO:0009279">
    <property type="term" value="C:cell outer membrane"/>
    <property type="evidence" value="ECO:0007669"/>
    <property type="project" value="UniProtKB-SubCell"/>
</dbReference>
<keyword evidence="9 10" id="KW-0998">Cell outer membrane</keyword>
<keyword evidence="5" id="KW-0732">Signal</keyword>
<dbReference type="Proteomes" id="UP000249239">
    <property type="component" value="Unassembled WGS sequence"/>
</dbReference>
<dbReference type="SUPFAM" id="SSF56935">
    <property type="entry name" value="Porins"/>
    <property type="match status" value="1"/>
</dbReference>
<evidence type="ECO:0000256" key="6">
    <source>
        <dbReference type="ARBA" id="ARBA00023077"/>
    </source>
</evidence>
<feature type="domain" description="TonB-dependent receptor plug" evidence="13">
    <location>
        <begin position="119"/>
        <end position="223"/>
    </location>
</feature>
<evidence type="ECO:0000256" key="10">
    <source>
        <dbReference type="PROSITE-ProRule" id="PRU01360"/>
    </source>
</evidence>
<comment type="similarity">
    <text evidence="10 11">Belongs to the TonB-dependent receptor family.</text>
</comment>
<dbReference type="Pfam" id="PF07715">
    <property type="entry name" value="Plug"/>
    <property type="match status" value="1"/>
</dbReference>
<keyword evidence="6 11" id="KW-0798">TonB box</keyword>
<evidence type="ECO:0000259" key="12">
    <source>
        <dbReference type="Pfam" id="PF00593"/>
    </source>
</evidence>
<dbReference type="OrthoDB" id="9795928at2"/>
<name>A0A2W7NIJ0_9BACT</name>
<evidence type="ECO:0000256" key="11">
    <source>
        <dbReference type="RuleBase" id="RU003357"/>
    </source>
</evidence>
<keyword evidence="15" id="KW-1185">Reference proteome</keyword>
<dbReference type="Gene3D" id="2.40.170.20">
    <property type="entry name" value="TonB-dependent receptor, beta-barrel domain"/>
    <property type="match status" value="1"/>
</dbReference>
<protein>
    <submittedName>
        <fullName evidence="14">Iron complex outermembrane receptor protein</fullName>
    </submittedName>
</protein>
<evidence type="ECO:0000256" key="5">
    <source>
        <dbReference type="ARBA" id="ARBA00022729"/>
    </source>
</evidence>
<dbReference type="EMBL" id="QKZK01000002">
    <property type="protein sequence ID" value="PZX20261.1"/>
    <property type="molecule type" value="Genomic_DNA"/>
</dbReference>
<keyword evidence="7 10" id="KW-0472">Membrane</keyword>
<dbReference type="PROSITE" id="PS52016">
    <property type="entry name" value="TONB_DEPENDENT_REC_3"/>
    <property type="match status" value="1"/>
</dbReference>
<feature type="domain" description="TonB-dependent receptor-like beta-barrel" evidence="12">
    <location>
        <begin position="360"/>
        <end position="766"/>
    </location>
</feature>
<dbReference type="Pfam" id="PF13715">
    <property type="entry name" value="CarbopepD_reg_2"/>
    <property type="match status" value="1"/>
</dbReference>
<dbReference type="InterPro" id="IPR039426">
    <property type="entry name" value="TonB-dep_rcpt-like"/>
</dbReference>
<dbReference type="InterPro" id="IPR000531">
    <property type="entry name" value="Beta-barrel_TonB"/>
</dbReference>
<sequence length="814" mass="91045">MNLFRVLVIALCFISMVMTGQRVYQLSGRVLDENGILLPGASVWMEPYGVGVITDASGVYRFRQLQEGEYRLQVAFLGYRTHIAEVQVSGDVVKDVRLEPLRQTLEEVVVTDDYARRRQQEQSLAVEVVGDDFIRQYQGGSLMQSLARLPGVGSLDIGSGQSKPMIRGLGFNRVVVVENGIRHEGQQWGADHGLEIDQYAVERAVVIKGPASLLYGSDAIAGTIDLSTADVPAIGSLGGVWDVTGKSNNRLVGNSLLVRGRGQRAYFSVRGTFTAYGDYHVPADSVDIYSYRAPLDDGHLRNTAGREANGHLTLGWLGQQFSSRLHASVVSSQSGFFANAHGLEPRRVDTRLHDASRRDIQEPSQQVWHLKLINRNEWHTPLWHLEGEGGYQRNVRHEWSPYTQHGYMPALFPDTLGFASDLERAFDKHIVSGNVRAHYVGYERLKLSMGMSAEHQVNRIDGRNFLIPAYRQTMGGVFAYGRYQLHGAHWLHAGVRFDAGVISSEPYADWFPSPVVTGSDTVWMYLARAPELRRTMGSFTWSMGYHIDHESWSLKANLGKSFRMPIAKELAANGVNYHHFSYEVGNAGLSPEVAYQADGLAEWRGRDVAIGITPFVAYFSNYIYLNPEAAHDRLYGNGNQVFTYEQSRVLRYGGEWHMHWTPVRSLTIGAMGEVVVSRQLSGDKQGYTLPFSPPASLLMSLRYAPLVNGVVRNPYVSIECRMAAPQNRVVPPEEKTPGYQVVNVGIGGDLTWGERSLKMSLQVQNLLDVQYFNHISFYRMIHVPEPGRNVVLNVSIPIFEINNKLSMCFVNQGK</sequence>
<dbReference type="GO" id="GO:0044718">
    <property type="term" value="P:siderophore transmembrane transport"/>
    <property type="evidence" value="ECO:0007669"/>
    <property type="project" value="TreeGrafter"/>
</dbReference>
<evidence type="ECO:0000256" key="3">
    <source>
        <dbReference type="ARBA" id="ARBA00022452"/>
    </source>
</evidence>
<evidence type="ECO:0000259" key="13">
    <source>
        <dbReference type="Pfam" id="PF07715"/>
    </source>
</evidence>
<dbReference type="RefSeq" id="WP_111444002.1">
    <property type="nucleotide sequence ID" value="NZ_QKZK01000002.1"/>
</dbReference>
<dbReference type="Gene3D" id="2.60.40.1120">
    <property type="entry name" value="Carboxypeptidase-like, regulatory domain"/>
    <property type="match status" value="1"/>
</dbReference>
<comment type="caution">
    <text evidence="14">The sequence shown here is derived from an EMBL/GenBank/DDBJ whole genome shotgun (WGS) entry which is preliminary data.</text>
</comment>
<evidence type="ECO:0000313" key="15">
    <source>
        <dbReference type="Proteomes" id="UP000249239"/>
    </source>
</evidence>
<keyword evidence="3 10" id="KW-1134">Transmembrane beta strand</keyword>
<evidence type="ECO:0000256" key="1">
    <source>
        <dbReference type="ARBA" id="ARBA00004571"/>
    </source>
</evidence>
<keyword evidence="2 10" id="KW-0813">Transport</keyword>
<dbReference type="PANTHER" id="PTHR30069">
    <property type="entry name" value="TONB-DEPENDENT OUTER MEMBRANE RECEPTOR"/>
    <property type="match status" value="1"/>
</dbReference>
<keyword evidence="4 10" id="KW-0812">Transmembrane</keyword>
<evidence type="ECO:0000256" key="7">
    <source>
        <dbReference type="ARBA" id="ARBA00023136"/>
    </source>
</evidence>
<evidence type="ECO:0000256" key="8">
    <source>
        <dbReference type="ARBA" id="ARBA00023170"/>
    </source>
</evidence>
<reference evidence="14 15" key="1">
    <citation type="submission" date="2018-06" db="EMBL/GenBank/DDBJ databases">
        <title>Genomic Encyclopedia of Archaeal and Bacterial Type Strains, Phase II (KMG-II): from individual species to whole genera.</title>
        <authorList>
            <person name="Goeker M."/>
        </authorList>
    </citation>
    <scope>NUCLEOTIDE SEQUENCE [LARGE SCALE GENOMIC DNA]</scope>
    <source>
        <strain evidence="14 15">DSM 6779</strain>
    </source>
</reference>
<evidence type="ECO:0000256" key="2">
    <source>
        <dbReference type="ARBA" id="ARBA00022448"/>
    </source>
</evidence>